<feature type="region of interest" description="Disordered" evidence="1">
    <location>
        <begin position="310"/>
        <end position="388"/>
    </location>
</feature>
<evidence type="ECO:0000313" key="2">
    <source>
        <dbReference type="EMBL" id="ETW84531.1"/>
    </source>
</evidence>
<dbReference type="GeneID" id="20675997"/>
<dbReference type="InParanoid" id="W4KHH8"/>
<feature type="region of interest" description="Disordered" evidence="1">
    <location>
        <begin position="235"/>
        <end position="285"/>
    </location>
</feature>
<dbReference type="GO" id="GO:0000340">
    <property type="term" value="F:RNA 7-methylguanosine cap binding"/>
    <property type="evidence" value="ECO:0007669"/>
    <property type="project" value="InterPro"/>
</dbReference>
<dbReference type="eggNOG" id="ENOG502SF3Z">
    <property type="taxonomic scope" value="Eukaryota"/>
</dbReference>
<feature type="compositionally biased region" description="Basic and acidic residues" evidence="1">
    <location>
        <begin position="246"/>
        <end position="266"/>
    </location>
</feature>
<dbReference type="OrthoDB" id="422106at2759"/>
<feature type="compositionally biased region" description="Basic and acidic residues" evidence="1">
    <location>
        <begin position="62"/>
        <end position="71"/>
    </location>
</feature>
<feature type="region of interest" description="Disordered" evidence="1">
    <location>
        <begin position="58"/>
        <end position="83"/>
    </location>
</feature>
<dbReference type="AlphaFoldDB" id="W4KHH8"/>
<organism evidence="2 3">
    <name type="scientific">Heterobasidion irregulare (strain TC 32-1)</name>
    <dbReference type="NCBI Taxonomy" id="747525"/>
    <lineage>
        <taxon>Eukaryota</taxon>
        <taxon>Fungi</taxon>
        <taxon>Dikarya</taxon>
        <taxon>Basidiomycota</taxon>
        <taxon>Agaricomycotina</taxon>
        <taxon>Agaricomycetes</taxon>
        <taxon>Russulales</taxon>
        <taxon>Bondarzewiaceae</taxon>
        <taxon>Heterobasidion</taxon>
        <taxon>Heterobasidion annosum species complex</taxon>
    </lineage>
</organism>
<dbReference type="HOGENOM" id="CLU_057731_0_0_1"/>
<name>W4KHH8_HETIT</name>
<dbReference type="EMBL" id="KI925456">
    <property type="protein sequence ID" value="ETW84531.1"/>
    <property type="molecule type" value="Genomic_DNA"/>
</dbReference>
<evidence type="ECO:0000313" key="3">
    <source>
        <dbReference type="Proteomes" id="UP000030671"/>
    </source>
</evidence>
<evidence type="ECO:0008006" key="4">
    <source>
        <dbReference type="Google" id="ProtNLM"/>
    </source>
</evidence>
<dbReference type="InterPro" id="IPR019416">
    <property type="entry name" value="NCBP3"/>
</dbReference>
<dbReference type="KEGG" id="hir:HETIRDRAFT_449981"/>
<accession>W4KHH8</accession>
<gene>
    <name evidence="2" type="ORF">HETIRDRAFT_449981</name>
</gene>
<evidence type="ECO:0000256" key="1">
    <source>
        <dbReference type="SAM" id="MobiDB-lite"/>
    </source>
</evidence>
<sequence length="388" mass="44106">MDNIPEDIVLDDLDALPYDNDVPYEEQLPSHPEPISLADRIGRNKVYLLSETSLSRVGKRKRGEEATQMKAEEEEEEMDGDSSRRNNAILLVGSPISHLPTDRLFAYAKHFNATPMGLEWVDDTTCVLVFPAKSEAQTAFSLLQKTLDETPDEEGFSTAKSIPMTFWPPEERISASLGKGEGLKGTIRMRWARNEDTKKKGARLESQFYKKHGVDAGKEVVGARSLVTAIEEGDYEGRNSSKRRRRDDEPIKAQLDDDIETFLREDSPEEEPPLSPPSKMRSDYIGSDGRTLLERTSMIRAHPETLASRIMIELPRRAQGRDRDRDRDEGGRAPRAGRDGRRRTADREGPTRRRRGGGREGRERTEPREKKSQQELDDELEAFLNERD</sequence>
<reference evidence="2 3" key="1">
    <citation type="journal article" date="2012" name="New Phytol.">
        <title>Insight into trade-off between wood decay and parasitism from the genome of a fungal forest pathogen.</title>
        <authorList>
            <person name="Olson A."/>
            <person name="Aerts A."/>
            <person name="Asiegbu F."/>
            <person name="Belbahri L."/>
            <person name="Bouzid O."/>
            <person name="Broberg A."/>
            <person name="Canback B."/>
            <person name="Coutinho P.M."/>
            <person name="Cullen D."/>
            <person name="Dalman K."/>
            <person name="Deflorio G."/>
            <person name="van Diepen L.T."/>
            <person name="Dunand C."/>
            <person name="Duplessis S."/>
            <person name="Durling M."/>
            <person name="Gonthier P."/>
            <person name="Grimwood J."/>
            <person name="Fossdal C.G."/>
            <person name="Hansson D."/>
            <person name="Henrissat B."/>
            <person name="Hietala A."/>
            <person name="Himmelstrand K."/>
            <person name="Hoffmeister D."/>
            <person name="Hogberg N."/>
            <person name="James T.Y."/>
            <person name="Karlsson M."/>
            <person name="Kohler A."/>
            <person name="Kues U."/>
            <person name="Lee Y.H."/>
            <person name="Lin Y.C."/>
            <person name="Lind M."/>
            <person name="Lindquist E."/>
            <person name="Lombard V."/>
            <person name="Lucas S."/>
            <person name="Lunden K."/>
            <person name="Morin E."/>
            <person name="Murat C."/>
            <person name="Park J."/>
            <person name="Raffaello T."/>
            <person name="Rouze P."/>
            <person name="Salamov A."/>
            <person name="Schmutz J."/>
            <person name="Solheim H."/>
            <person name="Stahlberg J."/>
            <person name="Velez H."/>
            <person name="de Vries R.P."/>
            <person name="Wiebenga A."/>
            <person name="Woodward S."/>
            <person name="Yakovlev I."/>
            <person name="Garbelotto M."/>
            <person name="Martin F."/>
            <person name="Grigoriev I.V."/>
            <person name="Stenlid J."/>
        </authorList>
    </citation>
    <scope>NUCLEOTIDE SEQUENCE [LARGE SCALE GENOMIC DNA]</scope>
    <source>
        <strain evidence="2 3">TC 32-1</strain>
    </source>
</reference>
<dbReference type="GO" id="GO:0003729">
    <property type="term" value="F:mRNA binding"/>
    <property type="evidence" value="ECO:0007669"/>
    <property type="project" value="InterPro"/>
</dbReference>
<dbReference type="Pfam" id="PF10309">
    <property type="entry name" value="NCBP3"/>
    <property type="match status" value="1"/>
</dbReference>
<feature type="compositionally biased region" description="Basic and acidic residues" evidence="1">
    <location>
        <begin position="314"/>
        <end position="374"/>
    </location>
</feature>
<keyword evidence="3" id="KW-1185">Reference proteome</keyword>
<dbReference type="RefSeq" id="XP_009544192.1">
    <property type="nucleotide sequence ID" value="XM_009545897.1"/>
</dbReference>
<dbReference type="Proteomes" id="UP000030671">
    <property type="component" value="Unassembled WGS sequence"/>
</dbReference>
<proteinExistence type="predicted"/>
<protein>
    <recommendedName>
        <fullName evidence="4">Chromatin target of PRMT1 protein C-terminal domain-containing protein</fullName>
    </recommendedName>
</protein>